<evidence type="ECO:0000256" key="4">
    <source>
        <dbReference type="ARBA" id="ARBA00010617"/>
    </source>
</evidence>
<dbReference type="InterPro" id="IPR017972">
    <property type="entry name" value="Cyt_P450_CS"/>
</dbReference>
<evidence type="ECO:0000256" key="15">
    <source>
        <dbReference type="RuleBase" id="RU000461"/>
    </source>
</evidence>
<evidence type="ECO:0000313" key="16">
    <source>
        <dbReference type="EMBL" id="PBK75561.1"/>
    </source>
</evidence>
<keyword evidence="7 14" id="KW-0479">Metal-binding</keyword>
<evidence type="ECO:0000256" key="12">
    <source>
        <dbReference type="ARBA" id="ARBA00023136"/>
    </source>
</evidence>
<evidence type="ECO:0000256" key="9">
    <source>
        <dbReference type="ARBA" id="ARBA00023002"/>
    </source>
</evidence>
<dbReference type="GO" id="GO:0005506">
    <property type="term" value="F:iron ion binding"/>
    <property type="evidence" value="ECO:0007669"/>
    <property type="project" value="InterPro"/>
</dbReference>
<keyword evidence="13" id="KW-0325">Glycoprotein</keyword>
<dbReference type="GO" id="GO:0004497">
    <property type="term" value="F:monooxygenase activity"/>
    <property type="evidence" value="ECO:0007669"/>
    <property type="project" value="UniProtKB-KW"/>
</dbReference>
<keyword evidence="12" id="KW-0472">Membrane</keyword>
<dbReference type="InterPro" id="IPR001128">
    <property type="entry name" value="Cyt_P450"/>
</dbReference>
<gene>
    <name evidence="16" type="ORF">ARMSODRAFT_395008</name>
</gene>
<evidence type="ECO:0000256" key="13">
    <source>
        <dbReference type="ARBA" id="ARBA00023180"/>
    </source>
</evidence>
<dbReference type="AlphaFoldDB" id="A0A2H3BXE7"/>
<comment type="subcellular location">
    <subcellularLocation>
        <location evidence="2">Membrane</location>
        <topology evidence="2">Single-pass membrane protein</topology>
    </subcellularLocation>
</comment>
<keyword evidence="17" id="KW-1185">Reference proteome</keyword>
<dbReference type="PRINTS" id="PR00385">
    <property type="entry name" value="P450"/>
</dbReference>
<evidence type="ECO:0000256" key="5">
    <source>
        <dbReference type="ARBA" id="ARBA00022617"/>
    </source>
</evidence>
<organism evidence="16 17">
    <name type="scientific">Armillaria solidipes</name>
    <dbReference type="NCBI Taxonomy" id="1076256"/>
    <lineage>
        <taxon>Eukaryota</taxon>
        <taxon>Fungi</taxon>
        <taxon>Dikarya</taxon>
        <taxon>Basidiomycota</taxon>
        <taxon>Agaricomycotina</taxon>
        <taxon>Agaricomycetes</taxon>
        <taxon>Agaricomycetidae</taxon>
        <taxon>Agaricales</taxon>
        <taxon>Marasmiineae</taxon>
        <taxon>Physalacriaceae</taxon>
        <taxon>Armillaria</taxon>
    </lineage>
</organism>
<dbReference type="Proteomes" id="UP000218334">
    <property type="component" value="Unassembled WGS sequence"/>
</dbReference>
<evidence type="ECO:0000256" key="14">
    <source>
        <dbReference type="PIRSR" id="PIRSR602401-1"/>
    </source>
</evidence>
<protein>
    <submittedName>
        <fullName evidence="16">Cytochrome P450</fullName>
    </submittedName>
</protein>
<dbReference type="PROSITE" id="PS00086">
    <property type="entry name" value="CYTOCHROME_P450"/>
    <property type="match status" value="1"/>
</dbReference>
<dbReference type="InterPro" id="IPR036396">
    <property type="entry name" value="Cyt_P450_sf"/>
</dbReference>
<keyword evidence="9 15" id="KW-0560">Oxidoreductase</keyword>
<evidence type="ECO:0000256" key="2">
    <source>
        <dbReference type="ARBA" id="ARBA00004167"/>
    </source>
</evidence>
<keyword evidence="11 15" id="KW-0503">Monooxygenase</keyword>
<comment type="pathway">
    <text evidence="3">Secondary metabolite biosynthesis.</text>
</comment>
<comment type="cofactor">
    <cofactor evidence="1 14">
        <name>heme</name>
        <dbReference type="ChEBI" id="CHEBI:30413"/>
    </cofactor>
</comment>
<evidence type="ECO:0000256" key="11">
    <source>
        <dbReference type="ARBA" id="ARBA00023033"/>
    </source>
</evidence>
<dbReference type="Pfam" id="PF00067">
    <property type="entry name" value="p450"/>
    <property type="match status" value="2"/>
</dbReference>
<keyword evidence="10 14" id="KW-0408">Iron</keyword>
<dbReference type="Gene3D" id="1.10.630.10">
    <property type="entry name" value="Cytochrome P450"/>
    <property type="match status" value="1"/>
</dbReference>
<evidence type="ECO:0000256" key="10">
    <source>
        <dbReference type="ARBA" id="ARBA00023004"/>
    </source>
</evidence>
<evidence type="ECO:0000256" key="8">
    <source>
        <dbReference type="ARBA" id="ARBA00022989"/>
    </source>
</evidence>
<feature type="binding site" description="axial binding residue" evidence="14">
    <location>
        <position position="327"/>
    </location>
    <ligand>
        <name>heme</name>
        <dbReference type="ChEBI" id="CHEBI:30413"/>
    </ligand>
    <ligandPart>
        <name>Fe</name>
        <dbReference type="ChEBI" id="CHEBI:18248"/>
    </ligandPart>
</feature>
<dbReference type="GO" id="GO:0016705">
    <property type="term" value="F:oxidoreductase activity, acting on paired donors, with incorporation or reduction of molecular oxygen"/>
    <property type="evidence" value="ECO:0007669"/>
    <property type="project" value="InterPro"/>
</dbReference>
<dbReference type="InterPro" id="IPR050364">
    <property type="entry name" value="Cytochrome_P450_fung"/>
</dbReference>
<accession>A0A2H3BXE7</accession>
<evidence type="ECO:0000256" key="1">
    <source>
        <dbReference type="ARBA" id="ARBA00001971"/>
    </source>
</evidence>
<dbReference type="STRING" id="1076256.A0A2H3BXE7"/>
<dbReference type="InterPro" id="IPR002401">
    <property type="entry name" value="Cyt_P450_E_grp-I"/>
</dbReference>
<dbReference type="PRINTS" id="PR00463">
    <property type="entry name" value="EP450I"/>
</dbReference>
<proteinExistence type="inferred from homology"/>
<sequence>MDGWSSYTPDRPPHCMGSVVTGGSSKVFAGNSELWRVLRKAAHTMLATQVSLEYLPAQKAEATQVMYDILQSPEAFFTHIRRYSNSVILSVLYGKRCPRYESPEAKAFFTVNHLWNHTLEPGAHPPLYLLPFLRYLPGSWKDLCKQVRRLQRQMYFGLLDECQARLQHGQETGFFIGRALIEGGSDTTASFINSLILALTAFLEDQRKGQEEVDRVLGDQRIPALADFANLPYIQAIIKETHRFRPVAPLAIPHVMTATEEYYGYTIPKGATIFVNTWGMFHDPDAFEIPEVFDPGRYLPTEHDTKPGVDDRCYRSTLPFGSGRRICPGIFFC</sequence>
<dbReference type="PANTHER" id="PTHR46300:SF2">
    <property type="entry name" value="CYTOCHROME P450 MONOOXYGENASE ALNH-RELATED"/>
    <property type="match status" value="1"/>
</dbReference>
<keyword evidence="5 14" id="KW-0349">Heme</keyword>
<dbReference type="EMBL" id="KZ293417">
    <property type="protein sequence ID" value="PBK75561.1"/>
    <property type="molecule type" value="Genomic_DNA"/>
</dbReference>
<dbReference type="GO" id="GO:0020037">
    <property type="term" value="F:heme binding"/>
    <property type="evidence" value="ECO:0007669"/>
    <property type="project" value="InterPro"/>
</dbReference>
<evidence type="ECO:0000256" key="6">
    <source>
        <dbReference type="ARBA" id="ARBA00022692"/>
    </source>
</evidence>
<dbReference type="PANTHER" id="PTHR46300">
    <property type="entry name" value="P450, PUTATIVE (EUROFUNG)-RELATED-RELATED"/>
    <property type="match status" value="1"/>
</dbReference>
<comment type="similarity">
    <text evidence="4 15">Belongs to the cytochrome P450 family.</text>
</comment>
<reference evidence="17" key="1">
    <citation type="journal article" date="2017" name="Nat. Ecol. Evol.">
        <title>Genome expansion and lineage-specific genetic innovations in the forest pathogenic fungi Armillaria.</title>
        <authorList>
            <person name="Sipos G."/>
            <person name="Prasanna A.N."/>
            <person name="Walter M.C."/>
            <person name="O'Connor E."/>
            <person name="Balint B."/>
            <person name="Krizsan K."/>
            <person name="Kiss B."/>
            <person name="Hess J."/>
            <person name="Varga T."/>
            <person name="Slot J."/>
            <person name="Riley R."/>
            <person name="Boka B."/>
            <person name="Rigling D."/>
            <person name="Barry K."/>
            <person name="Lee J."/>
            <person name="Mihaltcheva S."/>
            <person name="LaButti K."/>
            <person name="Lipzen A."/>
            <person name="Waldron R."/>
            <person name="Moloney N.M."/>
            <person name="Sperisen C."/>
            <person name="Kredics L."/>
            <person name="Vagvoelgyi C."/>
            <person name="Patrignani A."/>
            <person name="Fitzpatrick D."/>
            <person name="Nagy I."/>
            <person name="Doyle S."/>
            <person name="Anderson J.B."/>
            <person name="Grigoriev I.V."/>
            <person name="Gueldener U."/>
            <person name="Muensterkoetter M."/>
            <person name="Nagy L.G."/>
        </authorList>
    </citation>
    <scope>NUCLEOTIDE SEQUENCE [LARGE SCALE GENOMIC DNA]</scope>
    <source>
        <strain evidence="17">28-4</strain>
    </source>
</reference>
<dbReference type="SUPFAM" id="SSF48264">
    <property type="entry name" value="Cytochrome P450"/>
    <property type="match status" value="1"/>
</dbReference>
<keyword evidence="6" id="KW-0812">Transmembrane</keyword>
<evidence type="ECO:0000313" key="17">
    <source>
        <dbReference type="Proteomes" id="UP000218334"/>
    </source>
</evidence>
<keyword evidence="8" id="KW-1133">Transmembrane helix</keyword>
<evidence type="ECO:0000256" key="7">
    <source>
        <dbReference type="ARBA" id="ARBA00022723"/>
    </source>
</evidence>
<dbReference type="GO" id="GO:0016020">
    <property type="term" value="C:membrane"/>
    <property type="evidence" value="ECO:0007669"/>
    <property type="project" value="UniProtKB-SubCell"/>
</dbReference>
<evidence type="ECO:0000256" key="3">
    <source>
        <dbReference type="ARBA" id="ARBA00005179"/>
    </source>
</evidence>
<name>A0A2H3BXE7_9AGAR</name>